<dbReference type="InterPro" id="IPR005337">
    <property type="entry name" value="RapZ-like"/>
</dbReference>
<dbReference type="Gene3D" id="3.40.50.300">
    <property type="entry name" value="P-loop containing nucleotide triphosphate hydrolases"/>
    <property type="match status" value="1"/>
</dbReference>
<feature type="domain" description="RapZ C-terminal" evidence="6">
    <location>
        <begin position="164"/>
        <end position="283"/>
    </location>
</feature>
<keyword evidence="3 4" id="KW-0342">GTP-binding</keyword>
<evidence type="ECO:0000313" key="7">
    <source>
        <dbReference type="EMBL" id="QIB66585.1"/>
    </source>
</evidence>
<feature type="domain" description="RapZ-like N-terminal" evidence="5">
    <location>
        <begin position="1"/>
        <end position="159"/>
    </location>
</feature>
<gene>
    <name evidence="7" type="primary">rapZ</name>
    <name evidence="7" type="ORF">G3T16_15465</name>
</gene>
<dbReference type="InterPro" id="IPR053930">
    <property type="entry name" value="RapZ-like_N"/>
</dbReference>
<evidence type="ECO:0000256" key="1">
    <source>
        <dbReference type="ARBA" id="ARBA00022741"/>
    </source>
</evidence>
<dbReference type="EMBL" id="CP048711">
    <property type="protein sequence ID" value="QIB66585.1"/>
    <property type="molecule type" value="Genomic_DNA"/>
</dbReference>
<dbReference type="HAMAP" id="MF_00636">
    <property type="entry name" value="RapZ_like"/>
    <property type="match status" value="1"/>
</dbReference>
<feature type="binding site" evidence="4">
    <location>
        <begin position="8"/>
        <end position="15"/>
    </location>
    <ligand>
        <name>ATP</name>
        <dbReference type="ChEBI" id="CHEBI:30616"/>
    </ligand>
</feature>
<dbReference type="Proteomes" id="UP000477680">
    <property type="component" value="Chromosome"/>
</dbReference>
<feature type="binding site" evidence="4">
    <location>
        <begin position="60"/>
        <end position="63"/>
    </location>
    <ligand>
        <name>GTP</name>
        <dbReference type="ChEBI" id="CHEBI:37565"/>
    </ligand>
</feature>
<dbReference type="KEGG" id="kim:G3T16_15465"/>
<dbReference type="InterPro" id="IPR053931">
    <property type="entry name" value="RapZ_C"/>
</dbReference>
<name>A0A6C0U7Y4_9GAMM</name>
<protein>
    <submittedName>
        <fullName evidence="7">RNase adapter RapZ</fullName>
    </submittedName>
</protein>
<evidence type="ECO:0000259" key="6">
    <source>
        <dbReference type="Pfam" id="PF22740"/>
    </source>
</evidence>
<evidence type="ECO:0000313" key="8">
    <source>
        <dbReference type="Proteomes" id="UP000477680"/>
    </source>
</evidence>
<dbReference type="NCBIfam" id="NF003828">
    <property type="entry name" value="PRK05416.1"/>
    <property type="match status" value="1"/>
</dbReference>
<proteinExistence type="inferred from homology"/>
<dbReference type="Pfam" id="PF03668">
    <property type="entry name" value="RapZ-like_N"/>
    <property type="match status" value="1"/>
</dbReference>
<evidence type="ECO:0000256" key="3">
    <source>
        <dbReference type="ARBA" id="ARBA00023134"/>
    </source>
</evidence>
<sequence>MHLVIISGRSGSGKSTALHQLEDEGYYCIDNLPVALLPALVAEAAHAGFGHFRGVAVCIDARNAWRNLEDFNVILKALPDTVDSEILYLDAQDPVLIKRFSETRRKHPLSGENMPLAEAIERERELLEPITVAADLVLDTSQMTIYELRDAIRQRLVGDSSGSMSILFQSFGFKRGVPTDADLVFDVRMLPNPHWIKELRLLSGLDPAVRHFLEEQPQTAELFASIRQYLDQWLPQYRASNRSYMTVAIGCTGGQHRSVYLAAQLHQHYQQQYPQVHVRHRELQ</sequence>
<evidence type="ECO:0000256" key="4">
    <source>
        <dbReference type="HAMAP-Rule" id="MF_00636"/>
    </source>
</evidence>
<dbReference type="GO" id="GO:0005524">
    <property type="term" value="F:ATP binding"/>
    <property type="evidence" value="ECO:0007669"/>
    <property type="project" value="UniProtKB-UniRule"/>
</dbReference>
<accession>A0A6C0U7Y4</accession>
<dbReference type="PANTHER" id="PTHR30448:SF0">
    <property type="entry name" value="RNASE ADAPTER PROTEIN RAPZ"/>
    <property type="match status" value="1"/>
</dbReference>
<dbReference type="PANTHER" id="PTHR30448">
    <property type="entry name" value="RNASE ADAPTER PROTEIN RAPZ"/>
    <property type="match status" value="1"/>
</dbReference>
<evidence type="ECO:0000259" key="5">
    <source>
        <dbReference type="Pfam" id="PF03668"/>
    </source>
</evidence>
<dbReference type="RefSeq" id="WP_163496019.1">
    <property type="nucleotide sequence ID" value="NZ_CP048711.1"/>
</dbReference>
<keyword evidence="1 4" id="KW-0547">Nucleotide-binding</keyword>
<dbReference type="PIRSF" id="PIRSF005052">
    <property type="entry name" value="P-loopkin"/>
    <property type="match status" value="1"/>
</dbReference>
<dbReference type="InterPro" id="IPR027417">
    <property type="entry name" value="P-loop_NTPase"/>
</dbReference>
<evidence type="ECO:0000256" key="2">
    <source>
        <dbReference type="ARBA" id="ARBA00022840"/>
    </source>
</evidence>
<organism evidence="7 8">
    <name type="scientific">Kineobactrum salinum</name>
    <dbReference type="NCBI Taxonomy" id="2708301"/>
    <lineage>
        <taxon>Bacteria</taxon>
        <taxon>Pseudomonadati</taxon>
        <taxon>Pseudomonadota</taxon>
        <taxon>Gammaproteobacteria</taxon>
        <taxon>Cellvibrionales</taxon>
        <taxon>Halieaceae</taxon>
        <taxon>Kineobactrum</taxon>
    </lineage>
</organism>
<keyword evidence="8" id="KW-1185">Reference proteome</keyword>
<keyword evidence="2 4" id="KW-0067">ATP-binding</keyword>
<dbReference type="SUPFAM" id="SSF52540">
    <property type="entry name" value="P-loop containing nucleoside triphosphate hydrolases"/>
    <property type="match status" value="1"/>
</dbReference>
<dbReference type="AlphaFoldDB" id="A0A6C0U7Y4"/>
<reference evidence="7 8" key="1">
    <citation type="submission" date="2020-02" db="EMBL/GenBank/DDBJ databases">
        <title>Genome sequencing for Kineobactrum sp. M2.</title>
        <authorList>
            <person name="Park S.-J."/>
        </authorList>
    </citation>
    <scope>NUCLEOTIDE SEQUENCE [LARGE SCALE GENOMIC DNA]</scope>
    <source>
        <strain evidence="7 8">M2</strain>
    </source>
</reference>
<dbReference type="GO" id="GO:0005525">
    <property type="term" value="F:GTP binding"/>
    <property type="evidence" value="ECO:0007669"/>
    <property type="project" value="UniProtKB-UniRule"/>
</dbReference>
<dbReference type="Pfam" id="PF22740">
    <property type="entry name" value="PapZ_C"/>
    <property type="match status" value="1"/>
</dbReference>